<keyword evidence="2" id="KW-0472">Membrane</keyword>
<dbReference type="NCBIfam" id="NF038083">
    <property type="entry name" value="CU044_5270_fam"/>
    <property type="match status" value="1"/>
</dbReference>
<sequence length="396" mass="41554">MDDLTAIRELLSEPPISPEAAAAGRDRLAAAFSDTSRQTPLRSVQMTDETPPGPVRKDRRAATRTARRTALGVGLLGAAAAVTLLITSGTLAGGPGTGPATVVASDRPVRALTAQQVLLAAATSAARTPAEGANWVRGAVSGNQRVEPGGRYTLELTSSTEMWVSPVPGKPIWFIRQDLGTRPATPRDEEVWRAAGSPTSWVYPGPGGKPDKAGSVTLRSGPGEPVATRDGTGKLSVALLGKPMSRATLSKLPTTPDGLRDYLKPVITKRYGAEAADVDMDAELYETGVRVIMDLPVPPEVRAAAYRMLASLPGVTADGEVTDPLGRTGQAVSLRHSTGEYRLIMDTVTGQPLASVSTIKDKGGEARSYTAIKRAGWTDDEPELPARRRGSEAPPA</sequence>
<accession>A0ABT9R4P0</accession>
<feature type="compositionally biased region" description="Basic and acidic residues" evidence="1">
    <location>
        <begin position="384"/>
        <end position="396"/>
    </location>
</feature>
<organism evidence="3 4">
    <name type="scientific">Streptosporangium brasiliense</name>
    <dbReference type="NCBI Taxonomy" id="47480"/>
    <lineage>
        <taxon>Bacteria</taxon>
        <taxon>Bacillati</taxon>
        <taxon>Actinomycetota</taxon>
        <taxon>Actinomycetes</taxon>
        <taxon>Streptosporangiales</taxon>
        <taxon>Streptosporangiaceae</taxon>
        <taxon>Streptosporangium</taxon>
    </lineage>
</organism>
<dbReference type="Proteomes" id="UP001230426">
    <property type="component" value="Unassembled WGS sequence"/>
</dbReference>
<dbReference type="RefSeq" id="WP_306861122.1">
    <property type="nucleotide sequence ID" value="NZ_JAUSRB010000002.1"/>
</dbReference>
<dbReference type="EMBL" id="JAUSRB010000002">
    <property type="protein sequence ID" value="MDP9863857.1"/>
    <property type="molecule type" value="Genomic_DNA"/>
</dbReference>
<keyword evidence="2" id="KW-0812">Transmembrane</keyword>
<keyword evidence="4" id="KW-1185">Reference proteome</keyword>
<evidence type="ECO:0000313" key="4">
    <source>
        <dbReference type="Proteomes" id="UP001230426"/>
    </source>
</evidence>
<evidence type="ECO:0000313" key="3">
    <source>
        <dbReference type="EMBL" id="MDP9863857.1"/>
    </source>
</evidence>
<proteinExistence type="predicted"/>
<evidence type="ECO:0008006" key="5">
    <source>
        <dbReference type="Google" id="ProtNLM"/>
    </source>
</evidence>
<name>A0ABT9R4P0_9ACTN</name>
<feature type="region of interest" description="Disordered" evidence="1">
    <location>
        <begin position="33"/>
        <end position="61"/>
    </location>
</feature>
<protein>
    <recommendedName>
        <fullName evidence="5">CU044_5270 family protein</fullName>
    </recommendedName>
</protein>
<keyword evidence="2" id="KW-1133">Transmembrane helix</keyword>
<gene>
    <name evidence="3" type="ORF">J2S55_003123</name>
</gene>
<evidence type="ECO:0000256" key="2">
    <source>
        <dbReference type="SAM" id="Phobius"/>
    </source>
</evidence>
<comment type="caution">
    <text evidence="3">The sequence shown here is derived from an EMBL/GenBank/DDBJ whole genome shotgun (WGS) entry which is preliminary data.</text>
</comment>
<feature type="region of interest" description="Disordered" evidence="1">
    <location>
        <begin position="371"/>
        <end position="396"/>
    </location>
</feature>
<feature type="compositionally biased region" description="Polar residues" evidence="1">
    <location>
        <begin position="33"/>
        <end position="48"/>
    </location>
</feature>
<evidence type="ECO:0000256" key="1">
    <source>
        <dbReference type="SAM" id="MobiDB-lite"/>
    </source>
</evidence>
<reference evidence="3 4" key="1">
    <citation type="submission" date="2023-07" db="EMBL/GenBank/DDBJ databases">
        <title>Sequencing the genomes of 1000 actinobacteria strains.</title>
        <authorList>
            <person name="Klenk H.-P."/>
        </authorList>
    </citation>
    <scope>NUCLEOTIDE SEQUENCE [LARGE SCALE GENOMIC DNA]</scope>
    <source>
        <strain evidence="3 4">DSM 44109</strain>
    </source>
</reference>
<dbReference type="InterPro" id="IPR047789">
    <property type="entry name" value="CU044_5270-like"/>
</dbReference>
<feature type="transmembrane region" description="Helical" evidence="2">
    <location>
        <begin position="69"/>
        <end position="92"/>
    </location>
</feature>
<feature type="region of interest" description="Disordered" evidence="1">
    <location>
        <begin position="1"/>
        <end position="20"/>
    </location>
</feature>